<reference evidence="1" key="1">
    <citation type="submission" date="2020-08" db="EMBL/GenBank/DDBJ databases">
        <title>Plant Genome Project.</title>
        <authorList>
            <person name="Zhang R.-G."/>
        </authorList>
    </citation>
    <scope>NUCLEOTIDE SEQUENCE</scope>
    <source>
        <strain evidence="1">WSP0</strain>
        <tissue evidence="1">Leaf</tissue>
    </source>
</reference>
<sequence length="55" mass="6129">MRELREKATKAKNDIPIDALAISVNSSFPQFSTQSSTLVAADDDADIRRYARICQ</sequence>
<keyword evidence="2" id="KW-1185">Reference proteome</keyword>
<evidence type="ECO:0000313" key="2">
    <source>
        <dbReference type="Proteomes" id="UP000823749"/>
    </source>
</evidence>
<dbReference type="AlphaFoldDB" id="A0AAV6I2X8"/>
<comment type="caution">
    <text evidence="1">The sequence shown here is derived from an EMBL/GenBank/DDBJ whole genome shotgun (WGS) entry which is preliminary data.</text>
</comment>
<dbReference type="Proteomes" id="UP000823749">
    <property type="component" value="Chromosome 12"/>
</dbReference>
<accession>A0AAV6I2X8</accession>
<dbReference type="EMBL" id="JACTNZ010000012">
    <property type="protein sequence ID" value="KAG5522918.1"/>
    <property type="molecule type" value="Genomic_DNA"/>
</dbReference>
<organism evidence="1 2">
    <name type="scientific">Rhododendron griersonianum</name>
    <dbReference type="NCBI Taxonomy" id="479676"/>
    <lineage>
        <taxon>Eukaryota</taxon>
        <taxon>Viridiplantae</taxon>
        <taxon>Streptophyta</taxon>
        <taxon>Embryophyta</taxon>
        <taxon>Tracheophyta</taxon>
        <taxon>Spermatophyta</taxon>
        <taxon>Magnoliopsida</taxon>
        <taxon>eudicotyledons</taxon>
        <taxon>Gunneridae</taxon>
        <taxon>Pentapetalae</taxon>
        <taxon>asterids</taxon>
        <taxon>Ericales</taxon>
        <taxon>Ericaceae</taxon>
        <taxon>Ericoideae</taxon>
        <taxon>Rhodoreae</taxon>
        <taxon>Rhododendron</taxon>
    </lineage>
</organism>
<protein>
    <submittedName>
        <fullName evidence="1">Uncharacterized protein</fullName>
    </submittedName>
</protein>
<proteinExistence type="predicted"/>
<gene>
    <name evidence="1" type="ORF">RHGRI_034910</name>
</gene>
<evidence type="ECO:0000313" key="1">
    <source>
        <dbReference type="EMBL" id="KAG5522918.1"/>
    </source>
</evidence>
<name>A0AAV6I2X8_9ERIC</name>